<protein>
    <recommendedName>
        <fullName evidence="4">Proteasome maturation factor UMP1</fullName>
    </recommendedName>
</protein>
<comment type="similarity">
    <text evidence="2">Belongs to the POMP/UMP1 family.</text>
</comment>
<dbReference type="GO" id="GO:0043248">
    <property type="term" value="P:proteasome assembly"/>
    <property type="evidence" value="ECO:0007669"/>
    <property type="project" value="InterPro"/>
</dbReference>
<name>B7FIK2_MEDTR</name>
<organism evidence="3">
    <name type="scientific">Medicago truncatula</name>
    <name type="common">Barrel medic</name>
    <name type="synonym">Medicago tribuloides</name>
    <dbReference type="NCBI Taxonomy" id="3880"/>
    <lineage>
        <taxon>Eukaryota</taxon>
        <taxon>Viridiplantae</taxon>
        <taxon>Streptophyta</taxon>
        <taxon>Embryophyta</taxon>
        <taxon>Tracheophyta</taxon>
        <taxon>Spermatophyta</taxon>
        <taxon>Magnoliopsida</taxon>
        <taxon>eudicotyledons</taxon>
        <taxon>Gunneridae</taxon>
        <taxon>Pentapetalae</taxon>
        <taxon>rosids</taxon>
        <taxon>fabids</taxon>
        <taxon>Fabales</taxon>
        <taxon>Fabaceae</taxon>
        <taxon>Papilionoideae</taxon>
        <taxon>50 kb inversion clade</taxon>
        <taxon>NPAAA clade</taxon>
        <taxon>Hologalegina</taxon>
        <taxon>IRL clade</taxon>
        <taxon>Trifolieae</taxon>
        <taxon>Medicago</taxon>
    </lineage>
</organism>
<accession>B7FIK2</accession>
<dbReference type="EMBL" id="BT051919">
    <property type="protein sequence ID" value="ACJ84581.1"/>
    <property type="molecule type" value="mRNA"/>
</dbReference>
<evidence type="ECO:0000256" key="2">
    <source>
        <dbReference type="ARBA" id="ARBA00043974"/>
    </source>
</evidence>
<dbReference type="ExpressionAtlas" id="B7FIK2">
    <property type="expression patterns" value="differential"/>
</dbReference>
<proteinExistence type="evidence at transcript level"/>
<keyword evidence="1" id="KW-0143">Chaperone</keyword>
<sequence>MEEESKTIPHQIGGVHTDVLRFGLPGVKSDIVGAHPLESSLQSVRGVEEAMKRQCKVNLYGAAFPPKEELDRQILSRFQRPPGVIPSSMLGLETVTGTLDHFGFEDYLNDSRESETFRPLDMHHGMEVRLGLSKGPVYPSII</sequence>
<dbReference type="Pfam" id="PF05348">
    <property type="entry name" value="UMP1"/>
    <property type="match status" value="1"/>
</dbReference>
<reference evidence="3" key="1">
    <citation type="submission" date="2008-12" db="EMBL/GenBank/DDBJ databases">
        <title>Medicago truncatula full length cdna cloning project.</title>
        <authorList>
            <person name="Moskal W."/>
            <person name="Chan A."/>
            <person name="Cheung F."/>
            <person name="Xiao Y."/>
            <person name="Town C.D."/>
        </authorList>
    </citation>
    <scope>NUCLEOTIDE SEQUENCE</scope>
</reference>
<dbReference type="AlphaFoldDB" id="B7FIK2"/>
<dbReference type="PANTHER" id="PTHR12828:SF3">
    <property type="entry name" value="PROTEASOME MATURATION PROTEIN"/>
    <property type="match status" value="1"/>
</dbReference>
<evidence type="ECO:0000313" key="3">
    <source>
        <dbReference type="EMBL" id="ACJ84581.1"/>
    </source>
</evidence>
<evidence type="ECO:0008006" key="4">
    <source>
        <dbReference type="Google" id="ProtNLM"/>
    </source>
</evidence>
<dbReference type="InterPro" id="IPR008012">
    <property type="entry name" value="Ump1"/>
</dbReference>
<dbReference type="PANTHER" id="PTHR12828">
    <property type="entry name" value="PROTEASOME MATURATION PROTEIN UMP1"/>
    <property type="match status" value="1"/>
</dbReference>
<evidence type="ECO:0000256" key="1">
    <source>
        <dbReference type="ARBA" id="ARBA00023186"/>
    </source>
</evidence>